<dbReference type="AlphaFoldDB" id="A0A9J6GYF7"/>
<name>A0A9J6GYF7_HAELO</name>
<feature type="compositionally biased region" description="Basic residues" evidence="1">
    <location>
        <begin position="163"/>
        <end position="199"/>
    </location>
</feature>
<evidence type="ECO:0000256" key="1">
    <source>
        <dbReference type="SAM" id="MobiDB-lite"/>
    </source>
</evidence>
<feature type="compositionally biased region" description="Low complexity" evidence="1">
    <location>
        <begin position="100"/>
        <end position="111"/>
    </location>
</feature>
<gene>
    <name evidence="2" type="ORF">HPB48_012268</name>
</gene>
<evidence type="ECO:0000313" key="2">
    <source>
        <dbReference type="EMBL" id="KAH9379396.1"/>
    </source>
</evidence>
<comment type="caution">
    <text evidence="2">The sequence shown here is derived from an EMBL/GenBank/DDBJ whole genome shotgun (WGS) entry which is preliminary data.</text>
</comment>
<dbReference type="VEuPathDB" id="VectorBase:HLOH_055199"/>
<feature type="region of interest" description="Disordered" evidence="1">
    <location>
        <begin position="67"/>
        <end position="199"/>
    </location>
</feature>
<organism evidence="2 3">
    <name type="scientific">Haemaphysalis longicornis</name>
    <name type="common">Bush tick</name>
    <dbReference type="NCBI Taxonomy" id="44386"/>
    <lineage>
        <taxon>Eukaryota</taxon>
        <taxon>Metazoa</taxon>
        <taxon>Ecdysozoa</taxon>
        <taxon>Arthropoda</taxon>
        <taxon>Chelicerata</taxon>
        <taxon>Arachnida</taxon>
        <taxon>Acari</taxon>
        <taxon>Parasitiformes</taxon>
        <taxon>Ixodida</taxon>
        <taxon>Ixodoidea</taxon>
        <taxon>Ixodidae</taxon>
        <taxon>Haemaphysalinae</taxon>
        <taxon>Haemaphysalis</taxon>
    </lineage>
</organism>
<dbReference type="EMBL" id="JABSTR010000009">
    <property type="protein sequence ID" value="KAH9379396.1"/>
    <property type="molecule type" value="Genomic_DNA"/>
</dbReference>
<dbReference type="OrthoDB" id="28455at2759"/>
<protein>
    <submittedName>
        <fullName evidence="2">Uncharacterized protein</fullName>
    </submittedName>
</protein>
<accession>A0A9J6GYF7</accession>
<feature type="compositionally biased region" description="Basic and acidic residues" evidence="1">
    <location>
        <begin position="119"/>
        <end position="143"/>
    </location>
</feature>
<keyword evidence="3" id="KW-1185">Reference proteome</keyword>
<sequence>MGCVFFPSTDPMTDAHAELKKKKKERVAKNEYQRLRNIARNNKAKVPKNLFLPTENLSKDEVSKAVTVAKSATRSHGKFAGTPEGGEERQSSPRQAQGCLHSAPSSPSLPLQFESNFGDSRKERDAQMKVFEEMQRKKPKLDVKQAANQVIHQVELDPSENRGKKKTRGKEKSSKKKGGLNRKGRGRPQNAKYKKGKKK</sequence>
<reference evidence="2 3" key="1">
    <citation type="journal article" date="2020" name="Cell">
        <title>Large-Scale Comparative Analyses of Tick Genomes Elucidate Their Genetic Diversity and Vector Capacities.</title>
        <authorList>
            <consortium name="Tick Genome and Microbiome Consortium (TIGMIC)"/>
            <person name="Jia N."/>
            <person name="Wang J."/>
            <person name="Shi W."/>
            <person name="Du L."/>
            <person name="Sun Y."/>
            <person name="Zhan W."/>
            <person name="Jiang J.F."/>
            <person name="Wang Q."/>
            <person name="Zhang B."/>
            <person name="Ji P."/>
            <person name="Bell-Sakyi L."/>
            <person name="Cui X.M."/>
            <person name="Yuan T.T."/>
            <person name="Jiang B.G."/>
            <person name="Yang W.F."/>
            <person name="Lam T.T."/>
            <person name="Chang Q.C."/>
            <person name="Ding S.J."/>
            <person name="Wang X.J."/>
            <person name="Zhu J.G."/>
            <person name="Ruan X.D."/>
            <person name="Zhao L."/>
            <person name="Wei J.T."/>
            <person name="Ye R.Z."/>
            <person name="Que T.C."/>
            <person name="Du C.H."/>
            <person name="Zhou Y.H."/>
            <person name="Cheng J.X."/>
            <person name="Dai P.F."/>
            <person name="Guo W.B."/>
            <person name="Han X.H."/>
            <person name="Huang E.J."/>
            <person name="Li L.F."/>
            <person name="Wei W."/>
            <person name="Gao Y.C."/>
            <person name="Liu J.Z."/>
            <person name="Shao H.Z."/>
            <person name="Wang X."/>
            <person name="Wang C.C."/>
            <person name="Yang T.C."/>
            <person name="Huo Q.B."/>
            <person name="Li W."/>
            <person name="Chen H.Y."/>
            <person name="Chen S.E."/>
            <person name="Zhou L.G."/>
            <person name="Ni X.B."/>
            <person name="Tian J.H."/>
            <person name="Sheng Y."/>
            <person name="Liu T."/>
            <person name="Pan Y.S."/>
            <person name="Xia L.Y."/>
            <person name="Li J."/>
            <person name="Zhao F."/>
            <person name="Cao W.C."/>
        </authorList>
    </citation>
    <scope>NUCLEOTIDE SEQUENCE [LARGE SCALE GENOMIC DNA]</scope>
    <source>
        <strain evidence="2">HaeL-2018</strain>
    </source>
</reference>
<evidence type="ECO:0000313" key="3">
    <source>
        <dbReference type="Proteomes" id="UP000821853"/>
    </source>
</evidence>
<dbReference type="Proteomes" id="UP000821853">
    <property type="component" value="Unassembled WGS sequence"/>
</dbReference>
<proteinExistence type="predicted"/>